<reference evidence="1 2" key="1">
    <citation type="submission" date="2017-04" db="EMBL/GenBank/DDBJ databases">
        <title>Comparative genome analysis of Subtercola boreus.</title>
        <authorList>
            <person name="Cho Y.-J."/>
            <person name="Cho A."/>
            <person name="Kim O.-S."/>
            <person name="Lee J.-I."/>
        </authorList>
    </citation>
    <scope>NUCLEOTIDE SEQUENCE [LARGE SCALE GENOMIC DNA]</scope>
    <source>
        <strain evidence="1 2">P27444</strain>
    </source>
</reference>
<evidence type="ECO:0000313" key="2">
    <source>
        <dbReference type="Proteomes" id="UP000256709"/>
    </source>
</evidence>
<accession>A0A3E0VF40</accession>
<organism evidence="1 2">
    <name type="scientific">Subtercola boreus</name>
    <dbReference type="NCBI Taxonomy" id="120213"/>
    <lineage>
        <taxon>Bacteria</taxon>
        <taxon>Bacillati</taxon>
        <taxon>Actinomycetota</taxon>
        <taxon>Actinomycetes</taxon>
        <taxon>Micrococcales</taxon>
        <taxon>Microbacteriaceae</taxon>
        <taxon>Subtercola</taxon>
    </lineage>
</organism>
<dbReference type="RefSeq" id="WP_116284017.1">
    <property type="nucleotide sequence ID" value="NZ_NBXA01000026.1"/>
</dbReference>
<dbReference type="OrthoDB" id="9895237at2"/>
<dbReference type="EMBL" id="NBXA01000026">
    <property type="protein sequence ID" value="RFA07477.1"/>
    <property type="molecule type" value="Genomic_DNA"/>
</dbReference>
<name>A0A3E0VF40_9MICO</name>
<protein>
    <submittedName>
        <fullName evidence="1">Uncharacterized protein</fullName>
    </submittedName>
</protein>
<dbReference type="AlphaFoldDB" id="A0A3E0VF40"/>
<comment type="caution">
    <text evidence="1">The sequence shown here is derived from an EMBL/GenBank/DDBJ whole genome shotgun (WGS) entry which is preliminary data.</text>
</comment>
<dbReference type="Proteomes" id="UP000256709">
    <property type="component" value="Unassembled WGS sequence"/>
</dbReference>
<proteinExistence type="predicted"/>
<sequence length="95" mass="10561">MTVAAEIWRVELRRRSLEGWKRTGWGSRAVVSAFVGRASGAADLIFFSVDDTRVVHLVPAGDEEYSERLLAAARRDLLELPTGEFAQQWGFPPGT</sequence>
<gene>
    <name evidence="1" type="ORF">B7R21_14885</name>
</gene>
<evidence type="ECO:0000313" key="1">
    <source>
        <dbReference type="EMBL" id="RFA07477.1"/>
    </source>
</evidence>